<keyword evidence="11" id="KW-0436">Ligase</keyword>
<reference evidence="11" key="1">
    <citation type="submission" date="2014-08" db="EMBL/GenBank/DDBJ databases">
        <authorList>
            <person name="Sharma Rahul"/>
            <person name="Thines Marco"/>
        </authorList>
    </citation>
    <scope>NUCLEOTIDE SEQUENCE</scope>
</reference>
<feature type="region of interest" description="Disordered" evidence="9">
    <location>
        <begin position="92"/>
        <end position="127"/>
    </location>
</feature>
<evidence type="ECO:0000256" key="2">
    <source>
        <dbReference type="ARBA" id="ARBA00022664"/>
    </source>
</evidence>
<feature type="compositionally biased region" description="Polar residues" evidence="9">
    <location>
        <begin position="630"/>
        <end position="641"/>
    </location>
</feature>
<feature type="compositionally biased region" description="Basic and acidic residues" evidence="9">
    <location>
        <begin position="461"/>
        <end position="484"/>
    </location>
</feature>
<dbReference type="GO" id="GO:0016874">
    <property type="term" value="F:ligase activity"/>
    <property type="evidence" value="ECO:0007669"/>
    <property type="project" value="UniProtKB-KW"/>
</dbReference>
<dbReference type="PANTHER" id="PTHR46543:SF1">
    <property type="entry name" value="ZINC FINGER CCHC DOMAIN-CONTAINING PROTEIN 7"/>
    <property type="match status" value="1"/>
</dbReference>
<dbReference type="GO" id="GO:0071038">
    <property type="term" value="P:TRAMP-dependent tRNA surveillance pathway"/>
    <property type="evidence" value="ECO:0007669"/>
    <property type="project" value="TreeGrafter"/>
</dbReference>
<evidence type="ECO:0000256" key="9">
    <source>
        <dbReference type="SAM" id="MobiDB-lite"/>
    </source>
</evidence>
<dbReference type="GO" id="GO:0071031">
    <property type="term" value="P:nuclear mRNA surveillance of mRNA 3'-end processing"/>
    <property type="evidence" value="ECO:0007669"/>
    <property type="project" value="TreeGrafter"/>
</dbReference>
<keyword evidence="5 8" id="KW-0863">Zinc-finger</keyword>
<feature type="region of interest" description="Disordered" evidence="9">
    <location>
        <begin position="425"/>
        <end position="758"/>
    </location>
</feature>
<accession>A0A0F7SJA5</accession>
<evidence type="ECO:0000256" key="6">
    <source>
        <dbReference type="ARBA" id="ARBA00022833"/>
    </source>
</evidence>
<organism evidence="11">
    <name type="scientific">Phaffia rhodozyma</name>
    <name type="common">Yeast</name>
    <name type="synonym">Xanthophyllomyces dendrorhous</name>
    <dbReference type="NCBI Taxonomy" id="264483"/>
    <lineage>
        <taxon>Eukaryota</taxon>
        <taxon>Fungi</taxon>
        <taxon>Dikarya</taxon>
        <taxon>Basidiomycota</taxon>
        <taxon>Agaricomycotina</taxon>
        <taxon>Tremellomycetes</taxon>
        <taxon>Cystofilobasidiales</taxon>
        <taxon>Mrakiaceae</taxon>
        <taxon>Phaffia</taxon>
    </lineage>
</organism>
<feature type="compositionally biased region" description="Acidic residues" evidence="9">
    <location>
        <begin position="55"/>
        <end position="69"/>
    </location>
</feature>
<dbReference type="InterPro" id="IPR036875">
    <property type="entry name" value="Znf_CCHC_sf"/>
</dbReference>
<proteinExistence type="predicted"/>
<dbReference type="AlphaFoldDB" id="A0A0F7SJA5"/>
<dbReference type="GO" id="GO:0006397">
    <property type="term" value="P:mRNA processing"/>
    <property type="evidence" value="ECO:0007669"/>
    <property type="project" value="UniProtKB-KW"/>
</dbReference>
<dbReference type="SMART" id="SM00343">
    <property type="entry name" value="ZnF_C2HC"/>
    <property type="match status" value="5"/>
</dbReference>
<dbReference type="InterPro" id="IPR001878">
    <property type="entry name" value="Znf_CCHC"/>
</dbReference>
<dbReference type="Pfam" id="PF00098">
    <property type="entry name" value="zf-CCHC"/>
    <property type="match status" value="2"/>
</dbReference>
<feature type="compositionally biased region" description="Polar residues" evidence="9">
    <location>
        <begin position="497"/>
        <end position="509"/>
    </location>
</feature>
<evidence type="ECO:0000256" key="4">
    <source>
        <dbReference type="ARBA" id="ARBA00022737"/>
    </source>
</evidence>
<keyword evidence="3" id="KW-0479">Metal-binding</keyword>
<feature type="compositionally biased region" description="Low complexity" evidence="9">
    <location>
        <begin position="167"/>
        <end position="182"/>
    </location>
</feature>
<dbReference type="GO" id="GO:0071037">
    <property type="term" value="P:nuclear polyadenylation-dependent snRNA catabolic process"/>
    <property type="evidence" value="ECO:0007669"/>
    <property type="project" value="TreeGrafter"/>
</dbReference>
<dbReference type="EMBL" id="LN483167">
    <property type="protein sequence ID" value="CDZ97077.1"/>
    <property type="molecule type" value="Genomic_DNA"/>
</dbReference>
<feature type="compositionally biased region" description="Polar residues" evidence="9">
    <location>
        <begin position="153"/>
        <end position="165"/>
    </location>
</feature>
<dbReference type="GO" id="GO:0008168">
    <property type="term" value="F:methyltransferase activity"/>
    <property type="evidence" value="ECO:0007669"/>
    <property type="project" value="UniProtKB-KW"/>
</dbReference>
<dbReference type="SUPFAM" id="SSF57756">
    <property type="entry name" value="Retrovirus zinc finger-like domains"/>
    <property type="match status" value="2"/>
</dbReference>
<dbReference type="GO" id="GO:0008270">
    <property type="term" value="F:zinc ion binding"/>
    <property type="evidence" value="ECO:0007669"/>
    <property type="project" value="UniProtKB-KW"/>
</dbReference>
<dbReference type="PROSITE" id="PS50158">
    <property type="entry name" value="ZF_CCHC"/>
    <property type="match status" value="2"/>
</dbReference>
<dbReference type="GO" id="GO:0071036">
    <property type="term" value="P:nuclear polyadenylation-dependent snoRNA catabolic process"/>
    <property type="evidence" value="ECO:0007669"/>
    <property type="project" value="TreeGrafter"/>
</dbReference>
<dbReference type="GO" id="GO:0031499">
    <property type="term" value="C:TRAMP complex"/>
    <property type="evidence" value="ECO:0007669"/>
    <property type="project" value="TreeGrafter"/>
</dbReference>
<evidence type="ECO:0000256" key="8">
    <source>
        <dbReference type="PROSITE-ProRule" id="PRU00047"/>
    </source>
</evidence>
<evidence type="ECO:0000313" key="11">
    <source>
        <dbReference type="EMBL" id="CDZ97077.1"/>
    </source>
</evidence>
<feature type="domain" description="CCHC-type" evidence="10">
    <location>
        <begin position="292"/>
        <end position="306"/>
    </location>
</feature>
<protein>
    <submittedName>
        <fullName evidence="11">E3 ubiquitin ligase interacting with arginine methyltransferase</fullName>
    </submittedName>
</protein>
<dbReference type="Gene3D" id="4.10.60.10">
    <property type="entry name" value="Zinc finger, CCHC-type"/>
    <property type="match status" value="2"/>
</dbReference>
<comment type="subcellular location">
    <subcellularLocation>
        <location evidence="1">Nucleus</location>
    </subcellularLocation>
</comment>
<feature type="compositionally biased region" description="Polar residues" evidence="9">
    <location>
        <begin position="92"/>
        <end position="102"/>
    </location>
</feature>
<dbReference type="GO" id="GO:0071039">
    <property type="term" value="P:nuclear polyadenylation-dependent CUT catabolic process"/>
    <property type="evidence" value="ECO:0007669"/>
    <property type="project" value="TreeGrafter"/>
</dbReference>
<name>A0A0F7SJA5_PHARH</name>
<feature type="compositionally biased region" description="Basic residues" evidence="9">
    <location>
        <begin position="1"/>
        <end position="12"/>
    </location>
</feature>
<keyword evidence="6" id="KW-0862">Zinc</keyword>
<keyword evidence="11" id="KW-0808">Transferase</keyword>
<evidence type="ECO:0000256" key="5">
    <source>
        <dbReference type="ARBA" id="ARBA00022771"/>
    </source>
</evidence>
<dbReference type="GO" id="GO:0032259">
    <property type="term" value="P:methylation"/>
    <property type="evidence" value="ECO:0007669"/>
    <property type="project" value="UniProtKB-KW"/>
</dbReference>
<feature type="compositionally biased region" description="Basic and acidic residues" evidence="9">
    <location>
        <begin position="516"/>
        <end position="544"/>
    </location>
</feature>
<feature type="compositionally biased region" description="Basic and acidic residues" evidence="9">
    <location>
        <begin position="571"/>
        <end position="580"/>
    </location>
</feature>
<sequence>MVSHFSRKRKPSSQKASPAPKRLEKQPGQPIVVQKNEPKEVIDIDTDAVDKNDSEVEVIEESPVEETLEEGEIEDDLMGGNLFVVDTAGDQNANRASTSSPVSKPASTLPPPSSVSTPIVSSSPGSPVDSSLFFVDIAPQTVKKNRAWETEPVVTSTANATGEQETTADGASADTTGTGTDGLILPDHITLEVSAPTVDREQGEAAPLTEAEVFADELIKIEFLDGEDKQITRYFDTVPDGEEFGSGGKASIVCNICKQRGHTQRECKQEVCLTCGAIDEHSTRSCPVALTCFNCGQRGHRVKDCPAPKSQRYNRYGGGNTHCDRCGADTHLSNNCPTLWRIYSYLTLDDRRQMLEERQHLKREGGFEGDVLEADPDGDEDGSGDWCYNCARDGHFGDDCPQYRSSRIPIVDYSAFSSYNASNSPFWTPSTSSTSNSSRPSKHTRFNSGSTSEVPDMMENVGRRGKERERERNRAYEKTRRREDEGEDEDEDDWFNRSKSSKPSTSAANGISIKGKSRDKENRSEKRDRKSDRSHRDRDDDRHSSNHTNISSRRVKDRSEKREKKKRRKSKDGPESDDSPRPYVSGGTGTELEAEYLQENPPYSRKSGGGSSASSTGLKRGFSFKFNAGNDLQSTPASGIQPSILRRMGMDSPQAPSSPSASNSSGSGPDKSKYGSLKSKGGGGDSLSSSSMKKSERRDAARKDRERDDGVKAMLDRFNGKGRMDYLDSPDRRPRGEGTGGGAGTPTTGRSKYAGGYR</sequence>
<dbReference type="PANTHER" id="PTHR46543">
    <property type="entry name" value="ZINC FINGER CCHC DOMAIN-CONTAINING PROTEIN 7"/>
    <property type="match status" value="1"/>
</dbReference>
<evidence type="ECO:0000256" key="7">
    <source>
        <dbReference type="ARBA" id="ARBA00023242"/>
    </source>
</evidence>
<feature type="compositionally biased region" description="Basic and acidic residues" evidence="9">
    <location>
        <begin position="693"/>
        <end position="736"/>
    </location>
</feature>
<dbReference type="InterPro" id="IPR051644">
    <property type="entry name" value="TRAMP_AT-DNA-binding"/>
</dbReference>
<feature type="compositionally biased region" description="Low complexity" evidence="9">
    <location>
        <begin position="651"/>
        <end position="679"/>
    </location>
</feature>
<feature type="region of interest" description="Disordered" evidence="9">
    <location>
        <begin position="148"/>
        <end position="182"/>
    </location>
</feature>
<keyword evidence="7" id="KW-0539">Nucleus</keyword>
<keyword evidence="2" id="KW-0507">mRNA processing</keyword>
<feature type="compositionally biased region" description="Low complexity" evidence="9">
    <location>
        <begin position="425"/>
        <end position="439"/>
    </location>
</feature>
<feature type="region of interest" description="Disordered" evidence="9">
    <location>
        <begin position="1"/>
        <end position="69"/>
    </location>
</feature>
<feature type="compositionally biased region" description="Basic and acidic residues" evidence="9">
    <location>
        <begin position="36"/>
        <end position="54"/>
    </location>
</feature>
<feature type="domain" description="CCHC-type" evidence="10">
    <location>
        <begin position="387"/>
        <end position="402"/>
    </location>
</feature>
<keyword evidence="4" id="KW-0677">Repeat</keyword>
<dbReference type="GO" id="GO:0003723">
    <property type="term" value="F:RNA binding"/>
    <property type="evidence" value="ECO:0007669"/>
    <property type="project" value="TreeGrafter"/>
</dbReference>
<feature type="compositionally biased region" description="Low complexity" evidence="9">
    <location>
        <begin position="114"/>
        <end position="127"/>
    </location>
</feature>
<keyword evidence="11" id="KW-0489">Methyltransferase</keyword>
<evidence type="ECO:0000259" key="10">
    <source>
        <dbReference type="PROSITE" id="PS50158"/>
    </source>
</evidence>
<evidence type="ECO:0000256" key="3">
    <source>
        <dbReference type="ARBA" id="ARBA00022723"/>
    </source>
</evidence>
<dbReference type="GO" id="GO:0071035">
    <property type="term" value="P:nuclear polyadenylation-dependent rRNA catabolic process"/>
    <property type="evidence" value="ECO:0007669"/>
    <property type="project" value="TreeGrafter"/>
</dbReference>
<evidence type="ECO:0000256" key="1">
    <source>
        <dbReference type="ARBA" id="ARBA00004123"/>
    </source>
</evidence>